<feature type="transmembrane region" description="Helical" evidence="1">
    <location>
        <begin position="20"/>
        <end position="46"/>
    </location>
</feature>
<dbReference type="Proteomes" id="UP000478052">
    <property type="component" value="Unassembled WGS sequence"/>
</dbReference>
<dbReference type="EMBL" id="VUJU01000044">
    <property type="protein sequence ID" value="KAF0773629.1"/>
    <property type="molecule type" value="Genomic_DNA"/>
</dbReference>
<keyword evidence="1" id="KW-0472">Membrane</keyword>
<keyword evidence="1" id="KW-1133">Transmembrane helix</keyword>
<evidence type="ECO:0000256" key="1">
    <source>
        <dbReference type="SAM" id="Phobius"/>
    </source>
</evidence>
<protein>
    <submittedName>
        <fullName evidence="2">Gustatory receptor</fullName>
    </submittedName>
</protein>
<gene>
    <name evidence="2" type="ORF">FWK35_00016265</name>
</gene>
<dbReference type="AlphaFoldDB" id="A0A6G0ZR06"/>
<proteinExistence type="predicted"/>
<comment type="caution">
    <text evidence="2">The sequence shown here is derived from an EMBL/GenBank/DDBJ whole genome shotgun (WGS) entry which is preliminary data.</text>
</comment>
<accession>A0A6G0ZR06</accession>
<reference evidence="2 3" key="1">
    <citation type="submission" date="2019-08" db="EMBL/GenBank/DDBJ databases">
        <title>Whole genome of Aphis craccivora.</title>
        <authorList>
            <person name="Voronova N.V."/>
            <person name="Shulinski R.S."/>
            <person name="Bandarenka Y.V."/>
            <person name="Zhorov D.G."/>
            <person name="Warner D."/>
        </authorList>
    </citation>
    <scope>NUCLEOTIDE SEQUENCE [LARGE SCALE GENOMIC DNA]</scope>
    <source>
        <strain evidence="2">180601</strain>
        <tissue evidence="2">Whole Body</tissue>
    </source>
</reference>
<sequence length="150" mass="17169">MLIKMFMNQISVFESQEITTFGIFNINLNLVISIIVLIVSGLVTLIQLKEHPFVLKIVECLRYIMAMSTTSNDIEVRLQEGPIEVENAYKSATRDTDIRQSDDGQRSLKLVLTVRFHQLTSRKRDETPSYDLDSLASFISYVENVRIPVV</sequence>
<keyword evidence="2" id="KW-0675">Receptor</keyword>
<organism evidence="2 3">
    <name type="scientific">Aphis craccivora</name>
    <name type="common">Cowpea aphid</name>
    <dbReference type="NCBI Taxonomy" id="307492"/>
    <lineage>
        <taxon>Eukaryota</taxon>
        <taxon>Metazoa</taxon>
        <taxon>Ecdysozoa</taxon>
        <taxon>Arthropoda</taxon>
        <taxon>Hexapoda</taxon>
        <taxon>Insecta</taxon>
        <taxon>Pterygota</taxon>
        <taxon>Neoptera</taxon>
        <taxon>Paraneoptera</taxon>
        <taxon>Hemiptera</taxon>
        <taxon>Sternorrhyncha</taxon>
        <taxon>Aphidomorpha</taxon>
        <taxon>Aphidoidea</taxon>
        <taxon>Aphididae</taxon>
        <taxon>Aphidini</taxon>
        <taxon>Aphis</taxon>
        <taxon>Aphis</taxon>
    </lineage>
</organism>
<evidence type="ECO:0000313" key="2">
    <source>
        <dbReference type="EMBL" id="KAF0773629.1"/>
    </source>
</evidence>
<keyword evidence="1" id="KW-0812">Transmembrane</keyword>
<name>A0A6G0ZR06_APHCR</name>
<evidence type="ECO:0000313" key="3">
    <source>
        <dbReference type="Proteomes" id="UP000478052"/>
    </source>
</evidence>
<keyword evidence="3" id="KW-1185">Reference proteome</keyword>